<keyword evidence="4" id="KW-1185">Reference proteome</keyword>
<dbReference type="KEGG" id="ccro:CMC5_032860"/>
<feature type="region of interest" description="Disordered" evidence="1">
    <location>
        <begin position="21"/>
        <end position="50"/>
    </location>
</feature>
<dbReference type="RefSeq" id="WP_050431275.1">
    <property type="nucleotide sequence ID" value="NZ_CP012159.1"/>
</dbReference>
<dbReference type="Proteomes" id="UP000067626">
    <property type="component" value="Chromosome"/>
</dbReference>
<evidence type="ECO:0000256" key="1">
    <source>
        <dbReference type="SAM" id="MobiDB-lite"/>
    </source>
</evidence>
<proteinExistence type="predicted"/>
<feature type="region of interest" description="Disordered" evidence="1">
    <location>
        <begin position="138"/>
        <end position="160"/>
    </location>
</feature>
<dbReference type="AlphaFoldDB" id="A0A0K1EE66"/>
<sequence length="686" mass="74298">MHRSAPLATAAAALLATFASSAWAQPQPPPPDAERPAAPTPDAPAVDTPEQIREKARTALASNDVGGACLLFEQAYEGAVRASRAGNPGPAPNDVLFELAACHERQGRPNVAVAEYAQVASAGGPNAEAARLRVEALQPPPQPPASMGPPSVPAVTPAPASPPVPSIAPVVDGPKEEPGVLFGDFMDTRLTWTFGDDDILHETGQALPISPNASVGDRRQYRLFFDNLNSRFAGRENLTHLVLYKKMPGFIRNLDTEASVVLRFDMASLSRNANNVNQALYDSGSFLRIFYHTDGKADGKQGIGLTFFPLDTDRMRLGYLYDISWGGTAGSINQSIFPRIVGSSPGAKIQFDHERFSVYAGFKTANIIEVTEVLTPGTSEVEELRVGETNYGVLGGVGVDINDYMHVDAGGGYFQQGKFDLPDVRGEPVYTAGLSARAVVHHPDMPTPQSIDFQLYRNDPNKPQVFFRPETYTEGKTTWAVSLEYTNLFQHLSDFEVAGATNIQQARAAALQANLKTGYLRASFTGIYRDLPYVLRNQPSLIPFQTIPSSESVKTSDELFFSVAADYYIPSARLTPGIGAGLQLPATFESNTVDRASSPISRTIVVREQGNISILPVNTGAVPIIQARASLKWDLSRIMSAVIWAQYVRDNNATFVERDPNEGTTSLRTFISPDFLGFGAMVQARF</sequence>
<dbReference type="EMBL" id="CP012159">
    <property type="protein sequence ID" value="AKT39139.1"/>
    <property type="molecule type" value="Genomic_DNA"/>
</dbReference>
<keyword evidence="2" id="KW-0732">Signal</keyword>
<organism evidence="3 4">
    <name type="scientific">Chondromyces crocatus</name>
    <dbReference type="NCBI Taxonomy" id="52"/>
    <lineage>
        <taxon>Bacteria</taxon>
        <taxon>Pseudomonadati</taxon>
        <taxon>Myxococcota</taxon>
        <taxon>Polyangia</taxon>
        <taxon>Polyangiales</taxon>
        <taxon>Polyangiaceae</taxon>
        <taxon>Chondromyces</taxon>
    </lineage>
</organism>
<feature type="signal peptide" evidence="2">
    <location>
        <begin position="1"/>
        <end position="24"/>
    </location>
</feature>
<dbReference type="STRING" id="52.CMC5_032860"/>
<name>A0A0K1EE66_CHOCO</name>
<feature type="compositionally biased region" description="Pro residues" evidence="1">
    <location>
        <begin position="138"/>
        <end position="152"/>
    </location>
</feature>
<evidence type="ECO:0000256" key="2">
    <source>
        <dbReference type="SAM" id="SignalP"/>
    </source>
</evidence>
<gene>
    <name evidence="3" type="ORF">CMC5_032860</name>
</gene>
<feature type="chain" id="PRO_5005459297" evidence="2">
    <location>
        <begin position="25"/>
        <end position="686"/>
    </location>
</feature>
<reference evidence="3 4" key="1">
    <citation type="submission" date="2015-07" db="EMBL/GenBank/DDBJ databases">
        <title>Genome analysis of myxobacterium Chondromyces crocatus Cm c5 reveals a high potential for natural compound synthesis and the genetic basis for the loss of fruiting body formation.</title>
        <authorList>
            <person name="Zaburannyi N."/>
            <person name="Bunk B."/>
            <person name="Maier J."/>
            <person name="Overmann J."/>
            <person name="Mueller R."/>
        </authorList>
    </citation>
    <scope>NUCLEOTIDE SEQUENCE [LARGE SCALE GENOMIC DNA]</scope>
    <source>
        <strain evidence="3 4">Cm c5</strain>
    </source>
</reference>
<protein>
    <submittedName>
        <fullName evidence="3">Uncharacterized protein</fullName>
    </submittedName>
</protein>
<dbReference type="OrthoDB" id="5525220at2"/>
<accession>A0A0K1EE66</accession>
<evidence type="ECO:0000313" key="3">
    <source>
        <dbReference type="EMBL" id="AKT39139.1"/>
    </source>
</evidence>
<evidence type="ECO:0000313" key="4">
    <source>
        <dbReference type="Proteomes" id="UP000067626"/>
    </source>
</evidence>